<proteinExistence type="predicted"/>
<dbReference type="PANTHER" id="PTHR32166">
    <property type="entry name" value="OSJNBA0013A04.12 PROTEIN"/>
    <property type="match status" value="1"/>
</dbReference>
<comment type="caution">
    <text evidence="10">The sequence shown here is derived from an EMBL/GenBank/DDBJ whole genome shotgun (WGS) entry which is preliminary data.</text>
</comment>
<dbReference type="PANTHER" id="PTHR32166:SF74">
    <property type="entry name" value="OS05G0256350 PROTEIN"/>
    <property type="match status" value="1"/>
</dbReference>
<keyword evidence="11" id="KW-1185">Reference proteome</keyword>
<keyword evidence="6" id="KW-0539">Nucleus</keyword>
<evidence type="ECO:0000256" key="7">
    <source>
        <dbReference type="PROSITE-ProRule" id="PRU00027"/>
    </source>
</evidence>
<name>A0AA38W0G3_9ASTR</name>
<gene>
    <name evidence="10" type="ORF">OSB04_024259</name>
</gene>
<dbReference type="InterPro" id="IPR007021">
    <property type="entry name" value="DUF659"/>
</dbReference>
<accession>A0AA38W0G3</accession>
<protein>
    <recommendedName>
        <fullName evidence="9">BED-type domain-containing protein</fullName>
    </recommendedName>
</protein>
<evidence type="ECO:0000256" key="2">
    <source>
        <dbReference type="ARBA" id="ARBA00022723"/>
    </source>
</evidence>
<keyword evidence="2" id="KW-0479">Metal-binding</keyword>
<dbReference type="Pfam" id="PF04937">
    <property type="entry name" value="DUF659"/>
    <property type="match status" value="1"/>
</dbReference>
<dbReference type="Proteomes" id="UP001172457">
    <property type="component" value="Chromosome 6"/>
</dbReference>
<dbReference type="PROSITE" id="PS50808">
    <property type="entry name" value="ZF_BED"/>
    <property type="match status" value="1"/>
</dbReference>
<feature type="domain" description="BED-type" evidence="9">
    <location>
        <begin position="4"/>
        <end position="60"/>
    </location>
</feature>
<comment type="subcellular location">
    <subcellularLocation>
        <location evidence="1">Nucleus</location>
    </subcellularLocation>
</comment>
<evidence type="ECO:0000256" key="1">
    <source>
        <dbReference type="ARBA" id="ARBA00004123"/>
    </source>
</evidence>
<dbReference type="InterPro" id="IPR012337">
    <property type="entry name" value="RNaseH-like_sf"/>
</dbReference>
<dbReference type="InterPro" id="IPR008906">
    <property type="entry name" value="HATC_C_dom"/>
</dbReference>
<evidence type="ECO:0000256" key="3">
    <source>
        <dbReference type="ARBA" id="ARBA00022771"/>
    </source>
</evidence>
<dbReference type="GO" id="GO:0046983">
    <property type="term" value="F:protein dimerization activity"/>
    <property type="evidence" value="ECO:0007669"/>
    <property type="project" value="InterPro"/>
</dbReference>
<evidence type="ECO:0000256" key="4">
    <source>
        <dbReference type="ARBA" id="ARBA00022833"/>
    </source>
</evidence>
<sequence length="795" mass="90521">MGKDKDDPGWQYGTFVEGTKNSVQCHFCGKICSSGITRLKHHFVGDDRNIKKCKKVPDDVSRMFKELFEKKKEKKEAENKIPHFDEVVELEDEDEDDDEDEDELRRQIQAKGKKQATANTSTKVKGPINLYYMPSGQGGKKGGTLLNAIQKFCRWMYDAGIPFNAVKYDSLKPAFQAIAEYGIDLKLPSYHEARVPMLKLEKEHTKKLLKENELKKKTFGCSLMADGWRDWKGRALINFLVNTPRGSMFIESVDASSYSHTGDNLFKLFDQFIQKVGPDDVVQIVTDSASNNVLAGKLVEEKYPRIYWTPCAAHCIDLMLEDIFKLPHLKKALKRAISVNTYIYNRTLLLNMMRDFTGQRDMAREDPVCHGFYHVKLLSDSQKEFAKMFTSEKWTKSKFAKEAGGRQTANTILLPSFWHNVDIAVKVGLPLLGVPRLVDGKRKPPMGYIYEAMDRAKECIAKSFNNKVDKYEELFAIIDKRWDLQLHRPLHAVGHYLNPALFYNDPKIAFDQEVTKGLFACIHKLALNEVEEEAIHSELPIYRAAQGIFKNPNAIKMRSKLAPAEWWSQYGAETPTLQKFAVKVLSLTCSSSGCERNWSVFEHLHSKKRNQLEQQKLNDLVYIKYNRALRRRHDARDTIDPIILDDTNVQDPHEWLMGVLEDEEDDMVHEGEDLTWTTVEDAMGVDEPLYVTRKSARTSTSAAPVRKGAETSTSRKRGRHLIDEEDFDFGEESEEEHDASVYKEYIGIGEGTETVVGEAGTGVEVGVVNGVSKEREESVKKGVVGLILDLEFGMA</sequence>
<dbReference type="GO" id="GO:0005634">
    <property type="term" value="C:nucleus"/>
    <property type="evidence" value="ECO:0007669"/>
    <property type="project" value="UniProtKB-SubCell"/>
</dbReference>
<reference evidence="10" key="1">
    <citation type="submission" date="2023-03" db="EMBL/GenBank/DDBJ databases">
        <title>Chromosome-scale reference genome and RAD-based genetic map of yellow starthistle (Centaurea solstitialis) reveal putative structural variation and QTLs associated with invader traits.</title>
        <authorList>
            <person name="Reatini B."/>
            <person name="Cang F.A."/>
            <person name="Jiang Q."/>
            <person name="Mckibben M.T.W."/>
            <person name="Barker M.S."/>
            <person name="Rieseberg L.H."/>
            <person name="Dlugosch K.M."/>
        </authorList>
    </citation>
    <scope>NUCLEOTIDE SEQUENCE</scope>
    <source>
        <strain evidence="10">CAN-66</strain>
        <tissue evidence="10">Leaf</tissue>
    </source>
</reference>
<dbReference type="AlphaFoldDB" id="A0AA38W0G3"/>
<evidence type="ECO:0000259" key="9">
    <source>
        <dbReference type="PROSITE" id="PS50808"/>
    </source>
</evidence>
<dbReference type="GO" id="GO:0008270">
    <property type="term" value="F:zinc ion binding"/>
    <property type="evidence" value="ECO:0007669"/>
    <property type="project" value="UniProtKB-KW"/>
</dbReference>
<evidence type="ECO:0000256" key="6">
    <source>
        <dbReference type="ARBA" id="ARBA00023242"/>
    </source>
</evidence>
<dbReference type="GO" id="GO:0003677">
    <property type="term" value="F:DNA binding"/>
    <property type="evidence" value="ECO:0007669"/>
    <property type="project" value="UniProtKB-KW"/>
</dbReference>
<dbReference type="EMBL" id="JARYMX010000006">
    <property type="protein sequence ID" value="KAJ9544552.1"/>
    <property type="molecule type" value="Genomic_DNA"/>
</dbReference>
<evidence type="ECO:0000313" key="11">
    <source>
        <dbReference type="Proteomes" id="UP001172457"/>
    </source>
</evidence>
<dbReference type="SUPFAM" id="SSF53098">
    <property type="entry name" value="Ribonuclease H-like"/>
    <property type="match status" value="1"/>
</dbReference>
<keyword evidence="3 7" id="KW-0863">Zinc-finger</keyword>
<organism evidence="10 11">
    <name type="scientific">Centaurea solstitialis</name>
    <name type="common">yellow star-thistle</name>
    <dbReference type="NCBI Taxonomy" id="347529"/>
    <lineage>
        <taxon>Eukaryota</taxon>
        <taxon>Viridiplantae</taxon>
        <taxon>Streptophyta</taxon>
        <taxon>Embryophyta</taxon>
        <taxon>Tracheophyta</taxon>
        <taxon>Spermatophyta</taxon>
        <taxon>Magnoliopsida</taxon>
        <taxon>eudicotyledons</taxon>
        <taxon>Gunneridae</taxon>
        <taxon>Pentapetalae</taxon>
        <taxon>asterids</taxon>
        <taxon>campanulids</taxon>
        <taxon>Asterales</taxon>
        <taxon>Asteraceae</taxon>
        <taxon>Carduoideae</taxon>
        <taxon>Cardueae</taxon>
        <taxon>Centaureinae</taxon>
        <taxon>Centaurea</taxon>
    </lineage>
</organism>
<evidence type="ECO:0000313" key="10">
    <source>
        <dbReference type="EMBL" id="KAJ9544552.1"/>
    </source>
</evidence>
<keyword evidence="5" id="KW-0238">DNA-binding</keyword>
<dbReference type="Pfam" id="PF02892">
    <property type="entry name" value="zf-BED"/>
    <property type="match status" value="1"/>
</dbReference>
<feature type="region of interest" description="Disordered" evidence="8">
    <location>
        <begin position="694"/>
        <end position="718"/>
    </location>
</feature>
<dbReference type="Pfam" id="PF05699">
    <property type="entry name" value="Dimer_Tnp_hAT"/>
    <property type="match status" value="1"/>
</dbReference>
<keyword evidence="4" id="KW-0862">Zinc</keyword>
<feature type="compositionally biased region" description="Acidic residues" evidence="8">
    <location>
        <begin position="87"/>
        <end position="102"/>
    </location>
</feature>
<dbReference type="InterPro" id="IPR003656">
    <property type="entry name" value="Znf_BED"/>
</dbReference>
<feature type="region of interest" description="Disordered" evidence="8">
    <location>
        <begin position="83"/>
        <end position="119"/>
    </location>
</feature>
<evidence type="ECO:0000256" key="8">
    <source>
        <dbReference type="SAM" id="MobiDB-lite"/>
    </source>
</evidence>
<evidence type="ECO:0000256" key="5">
    <source>
        <dbReference type="ARBA" id="ARBA00023125"/>
    </source>
</evidence>